<sequence length="266" mass="28678">MAGWSQDWAWVQDRLSAGGRVCSYDRAGYGWSDAASSPRLGLDAVADLRQALRAAGEAPPWLLAGHSMGGLLAGMHARQHPADVAGLALIDAVGRDYAAQFPPERYARFRSGLDRLLALSDALAPFGLTRWLGLPASLVAARLPTGTRASAVAWSFSARHYHTLREENAGFDTVLQQARQLPALPHVPTLVLSSDVMRDFPAGLEDAAMRAAWQANQQSIAREAGVSRVLLEGSGHYLHVDQPGRVVAELSAWRETARRQQAGASR</sequence>
<proteinExistence type="predicted"/>
<dbReference type="PANTHER" id="PTHR43798:SF33">
    <property type="entry name" value="HYDROLASE, PUTATIVE (AFU_ORTHOLOGUE AFUA_2G14860)-RELATED"/>
    <property type="match status" value="1"/>
</dbReference>
<dbReference type="SUPFAM" id="SSF53474">
    <property type="entry name" value="alpha/beta-Hydrolases"/>
    <property type="match status" value="1"/>
</dbReference>
<evidence type="ECO:0000313" key="2">
    <source>
        <dbReference type="EMBL" id="AOZ06323.1"/>
    </source>
</evidence>
<name>A0ABM6F4E2_9BURK</name>
<keyword evidence="3" id="KW-1185">Reference proteome</keyword>
<protein>
    <recommendedName>
        <fullName evidence="1">AB hydrolase-1 domain-containing protein</fullName>
    </recommendedName>
</protein>
<dbReference type="EMBL" id="CP017754">
    <property type="protein sequence ID" value="AOZ06323.1"/>
    <property type="molecule type" value="Genomic_DNA"/>
</dbReference>
<feature type="domain" description="AB hydrolase-1" evidence="1">
    <location>
        <begin position="4"/>
        <end position="248"/>
    </location>
</feature>
<dbReference type="Pfam" id="PF12697">
    <property type="entry name" value="Abhydrolase_6"/>
    <property type="match status" value="1"/>
</dbReference>
<gene>
    <name evidence="2" type="ORF">BKK80_11165</name>
</gene>
<evidence type="ECO:0000259" key="1">
    <source>
        <dbReference type="Pfam" id="PF12697"/>
    </source>
</evidence>
<reference evidence="2 3" key="1">
    <citation type="submission" date="2016-10" db="EMBL/GenBank/DDBJ databases">
        <title>Complete genome sequences of three Cupriavidus strains isolated from various Malaysian environments.</title>
        <authorList>
            <person name="Abdullah A.A.-A."/>
            <person name="Shafie N.A.H."/>
            <person name="Lau N.S."/>
        </authorList>
    </citation>
    <scope>NUCLEOTIDE SEQUENCE [LARGE SCALE GENOMIC DNA]</scope>
    <source>
        <strain evidence="2 3">USMAA1020</strain>
    </source>
</reference>
<dbReference type="Gene3D" id="3.40.50.1820">
    <property type="entry name" value="alpha/beta hydrolase"/>
    <property type="match status" value="1"/>
</dbReference>
<dbReference type="PANTHER" id="PTHR43798">
    <property type="entry name" value="MONOACYLGLYCEROL LIPASE"/>
    <property type="match status" value="1"/>
</dbReference>
<evidence type="ECO:0000313" key="3">
    <source>
        <dbReference type="Proteomes" id="UP000177515"/>
    </source>
</evidence>
<dbReference type="InterPro" id="IPR029058">
    <property type="entry name" value="AB_hydrolase_fold"/>
</dbReference>
<accession>A0ABM6F4E2</accession>
<organism evidence="2 3">
    <name type="scientific">Cupriavidus malaysiensis</name>
    <dbReference type="NCBI Taxonomy" id="367825"/>
    <lineage>
        <taxon>Bacteria</taxon>
        <taxon>Pseudomonadati</taxon>
        <taxon>Pseudomonadota</taxon>
        <taxon>Betaproteobacteria</taxon>
        <taxon>Burkholderiales</taxon>
        <taxon>Burkholderiaceae</taxon>
        <taxon>Cupriavidus</taxon>
    </lineage>
</organism>
<dbReference type="InterPro" id="IPR000073">
    <property type="entry name" value="AB_hydrolase_1"/>
</dbReference>
<dbReference type="Proteomes" id="UP000177515">
    <property type="component" value="Chromosome 1"/>
</dbReference>
<dbReference type="InterPro" id="IPR050266">
    <property type="entry name" value="AB_hydrolase_sf"/>
</dbReference>